<dbReference type="InterPro" id="IPR046349">
    <property type="entry name" value="C1-like_sf"/>
</dbReference>
<evidence type="ECO:0000313" key="2">
    <source>
        <dbReference type="Proteomes" id="UP000593560"/>
    </source>
</evidence>
<gene>
    <name evidence="1" type="ORF">Gohar_019568</name>
</gene>
<comment type="caution">
    <text evidence="1">The sequence shown here is derived from an EMBL/GenBank/DDBJ whole genome shotgun (WGS) entry which is preliminary data.</text>
</comment>
<dbReference type="AlphaFoldDB" id="A0A7J9I6R2"/>
<sequence>MHDELEETGELPNNSAFVVIKETKLGGNIVIPTEIKHCQGHEHCLFFYEKYEGHYNGCGENLEYAYAYACKECNFALEYNCLTLLDKIQHKCDEHSLMLTHSEDNIYSKYHVDTIF</sequence>
<organism evidence="1 2">
    <name type="scientific">Gossypium harknessii</name>
    <dbReference type="NCBI Taxonomy" id="34285"/>
    <lineage>
        <taxon>Eukaryota</taxon>
        <taxon>Viridiplantae</taxon>
        <taxon>Streptophyta</taxon>
        <taxon>Embryophyta</taxon>
        <taxon>Tracheophyta</taxon>
        <taxon>Spermatophyta</taxon>
        <taxon>Magnoliopsida</taxon>
        <taxon>eudicotyledons</taxon>
        <taxon>Gunneridae</taxon>
        <taxon>Pentapetalae</taxon>
        <taxon>rosids</taxon>
        <taxon>malvids</taxon>
        <taxon>Malvales</taxon>
        <taxon>Malvaceae</taxon>
        <taxon>Malvoideae</taxon>
        <taxon>Gossypium</taxon>
    </lineage>
</organism>
<dbReference type="EMBL" id="JABFAD010111544">
    <property type="protein sequence ID" value="MBA0817816.1"/>
    <property type="molecule type" value="Genomic_DNA"/>
</dbReference>
<name>A0A7J9I6R2_9ROSI</name>
<evidence type="ECO:0000313" key="1">
    <source>
        <dbReference type="EMBL" id="MBA0817816.1"/>
    </source>
</evidence>
<reference evidence="1 2" key="1">
    <citation type="journal article" date="2019" name="Genome Biol. Evol.">
        <title>Insights into the evolution of the New World diploid cottons (Gossypium, subgenus Houzingenia) based on genome sequencing.</title>
        <authorList>
            <person name="Grover C.E."/>
            <person name="Arick M.A. 2nd"/>
            <person name="Thrash A."/>
            <person name="Conover J.L."/>
            <person name="Sanders W.S."/>
            <person name="Peterson D.G."/>
            <person name="Frelichowski J.E."/>
            <person name="Scheffler J.A."/>
            <person name="Scheffler B.E."/>
            <person name="Wendel J.F."/>
        </authorList>
    </citation>
    <scope>NUCLEOTIDE SEQUENCE [LARGE SCALE GENOMIC DNA]</scope>
    <source>
        <strain evidence="1">0</strain>
        <tissue evidence="1">Leaf</tissue>
    </source>
</reference>
<dbReference type="SUPFAM" id="SSF57889">
    <property type="entry name" value="Cysteine-rich domain"/>
    <property type="match status" value="1"/>
</dbReference>
<keyword evidence="2" id="KW-1185">Reference proteome</keyword>
<protein>
    <submittedName>
        <fullName evidence="1">Uncharacterized protein</fullName>
    </submittedName>
</protein>
<dbReference type="Proteomes" id="UP000593560">
    <property type="component" value="Unassembled WGS sequence"/>
</dbReference>
<proteinExistence type="predicted"/>
<accession>A0A7J9I6R2</accession>